<gene>
    <name evidence="2" type="ORF">LX64_03273</name>
</gene>
<sequence>MRLLPVILLLLCSCLYAEIHAQSQVQGVVMDKTSAPIDAVSIQNLHSKKGTISGVTGTFSIDAKVGDTLLFIRMGFEPKQHIVRNLQAAMIIMAETAFTLRPVQITGKSYETDSILRRKEYGNMMTYKLPHWTRVVNIIPPAVNINNLYRVLQFQTNKKKFTFKKRLLTYEQEKYVDHNFSEDMIAARTGFRGDTLQQFIRQYRPSFQFLQDAAPYDLLNYIKVSQTKFLDSLQQVSK</sequence>
<reference evidence="2 3" key="1">
    <citation type="submission" date="2018-06" db="EMBL/GenBank/DDBJ databases">
        <title>Genomic Encyclopedia of Archaeal and Bacterial Type Strains, Phase II (KMG-II): from individual species to whole genera.</title>
        <authorList>
            <person name="Goeker M."/>
        </authorList>
    </citation>
    <scope>NUCLEOTIDE SEQUENCE [LARGE SCALE GENOMIC DNA]</scope>
    <source>
        <strain evidence="2 3">DSM 23857</strain>
    </source>
</reference>
<feature type="signal peptide" evidence="1">
    <location>
        <begin position="1"/>
        <end position="17"/>
    </location>
</feature>
<keyword evidence="3" id="KW-1185">Reference proteome</keyword>
<name>A0A327QEQ9_9BACT</name>
<keyword evidence="1" id="KW-0732">Signal</keyword>
<feature type="chain" id="PRO_5016466755" description="Carboxypeptidase-like protein" evidence="1">
    <location>
        <begin position="18"/>
        <end position="238"/>
    </location>
</feature>
<accession>A0A327QEQ9</accession>
<dbReference type="EMBL" id="QLLL01000006">
    <property type="protein sequence ID" value="RAJ02264.1"/>
    <property type="molecule type" value="Genomic_DNA"/>
</dbReference>
<proteinExistence type="predicted"/>
<comment type="caution">
    <text evidence="2">The sequence shown here is derived from an EMBL/GenBank/DDBJ whole genome shotgun (WGS) entry which is preliminary data.</text>
</comment>
<dbReference type="Proteomes" id="UP000249547">
    <property type="component" value="Unassembled WGS sequence"/>
</dbReference>
<dbReference type="InterPro" id="IPR008969">
    <property type="entry name" value="CarboxyPept-like_regulatory"/>
</dbReference>
<evidence type="ECO:0008006" key="4">
    <source>
        <dbReference type="Google" id="ProtNLM"/>
    </source>
</evidence>
<evidence type="ECO:0000256" key="1">
    <source>
        <dbReference type="SAM" id="SignalP"/>
    </source>
</evidence>
<protein>
    <recommendedName>
        <fullName evidence="4">Carboxypeptidase-like protein</fullName>
    </recommendedName>
</protein>
<organism evidence="2 3">
    <name type="scientific">Chitinophaga skermanii</name>
    <dbReference type="NCBI Taxonomy" id="331697"/>
    <lineage>
        <taxon>Bacteria</taxon>
        <taxon>Pseudomonadati</taxon>
        <taxon>Bacteroidota</taxon>
        <taxon>Chitinophagia</taxon>
        <taxon>Chitinophagales</taxon>
        <taxon>Chitinophagaceae</taxon>
        <taxon>Chitinophaga</taxon>
    </lineage>
</organism>
<evidence type="ECO:0000313" key="2">
    <source>
        <dbReference type="EMBL" id="RAJ02264.1"/>
    </source>
</evidence>
<dbReference type="AlphaFoldDB" id="A0A327QEQ9"/>
<evidence type="ECO:0000313" key="3">
    <source>
        <dbReference type="Proteomes" id="UP000249547"/>
    </source>
</evidence>
<dbReference type="SUPFAM" id="SSF49464">
    <property type="entry name" value="Carboxypeptidase regulatory domain-like"/>
    <property type="match status" value="1"/>
</dbReference>